<dbReference type="GO" id="GO:0050518">
    <property type="term" value="F:2-C-methyl-D-erythritol 4-phosphate cytidylyltransferase activity"/>
    <property type="evidence" value="ECO:0007669"/>
    <property type="project" value="UniProtKB-UniRule"/>
</dbReference>
<dbReference type="PANTHER" id="PTHR32125:SF4">
    <property type="entry name" value="2-C-METHYL-D-ERYTHRITOL 4-PHOSPHATE CYTIDYLYLTRANSFERASE, CHLOROPLASTIC"/>
    <property type="match status" value="1"/>
</dbReference>
<dbReference type="Gene3D" id="3.90.550.10">
    <property type="entry name" value="Spore Coat Polysaccharide Biosynthesis Protein SpsA, Chain A"/>
    <property type="match status" value="1"/>
</dbReference>
<dbReference type="InterPro" id="IPR001228">
    <property type="entry name" value="IspD"/>
</dbReference>
<dbReference type="SUPFAM" id="SSF53448">
    <property type="entry name" value="Nucleotide-diphospho-sugar transferases"/>
    <property type="match status" value="1"/>
</dbReference>
<evidence type="ECO:0000256" key="7">
    <source>
        <dbReference type="HAMAP-Rule" id="MF_00108"/>
    </source>
</evidence>
<evidence type="ECO:0000256" key="2">
    <source>
        <dbReference type="ARBA" id="ARBA00004787"/>
    </source>
</evidence>
<organism evidence="8 9">
    <name type="scientific">Polycladospora coralii</name>
    <dbReference type="NCBI Taxonomy" id="2771432"/>
    <lineage>
        <taxon>Bacteria</taxon>
        <taxon>Bacillati</taxon>
        <taxon>Bacillota</taxon>
        <taxon>Bacilli</taxon>
        <taxon>Bacillales</taxon>
        <taxon>Thermoactinomycetaceae</taxon>
        <taxon>Polycladospora</taxon>
    </lineage>
</organism>
<feature type="site" description="Positions MEP for the nucleophilic attack" evidence="7">
    <location>
        <position position="152"/>
    </location>
</feature>
<dbReference type="RefSeq" id="WP_191140676.1">
    <property type="nucleotide sequence ID" value="NZ_JACXAG020000007.1"/>
</dbReference>
<dbReference type="EMBL" id="JACXAH010000010">
    <property type="protein sequence ID" value="MBD1372392.1"/>
    <property type="molecule type" value="Genomic_DNA"/>
</dbReference>
<comment type="caution">
    <text evidence="8">The sequence shown here is derived from an EMBL/GenBank/DDBJ whole genome shotgun (WGS) entry which is preliminary data.</text>
</comment>
<dbReference type="NCBIfam" id="TIGR00453">
    <property type="entry name" value="ispD"/>
    <property type="match status" value="1"/>
</dbReference>
<proteinExistence type="inferred from homology"/>
<dbReference type="AlphaFoldDB" id="A0A926RUC5"/>
<evidence type="ECO:0000256" key="3">
    <source>
        <dbReference type="ARBA" id="ARBA00009789"/>
    </source>
</evidence>
<feature type="site" description="Positions MEP for the nucleophilic attack" evidence="7">
    <location>
        <position position="208"/>
    </location>
</feature>
<evidence type="ECO:0000256" key="4">
    <source>
        <dbReference type="ARBA" id="ARBA00022679"/>
    </source>
</evidence>
<evidence type="ECO:0000313" key="9">
    <source>
        <dbReference type="Proteomes" id="UP000661691"/>
    </source>
</evidence>
<protein>
    <recommendedName>
        <fullName evidence="7">2-C-methyl-D-erythritol 4-phosphate cytidylyltransferase</fullName>
        <ecNumber evidence="7">2.7.7.60</ecNumber>
    </recommendedName>
    <alternativeName>
        <fullName evidence="7">4-diphosphocytidyl-2C-methyl-D-erythritol synthase</fullName>
    </alternativeName>
    <alternativeName>
        <fullName evidence="7">MEP cytidylyltransferase</fullName>
        <shortName evidence="7">MCT</shortName>
    </alternativeName>
</protein>
<dbReference type="InterPro" id="IPR034683">
    <property type="entry name" value="IspD/TarI"/>
</dbReference>
<dbReference type="PANTHER" id="PTHR32125">
    <property type="entry name" value="2-C-METHYL-D-ERYTHRITOL 4-PHOSPHATE CYTIDYLYLTRANSFERASE, CHLOROPLASTIC"/>
    <property type="match status" value="1"/>
</dbReference>
<dbReference type="GO" id="GO:0019288">
    <property type="term" value="P:isopentenyl diphosphate biosynthetic process, methylerythritol 4-phosphate pathway"/>
    <property type="evidence" value="ECO:0007669"/>
    <property type="project" value="UniProtKB-UniRule"/>
</dbReference>
<comment type="catalytic activity">
    <reaction evidence="1 7">
        <text>2-C-methyl-D-erythritol 4-phosphate + CTP + H(+) = 4-CDP-2-C-methyl-D-erythritol + diphosphate</text>
        <dbReference type="Rhea" id="RHEA:13429"/>
        <dbReference type="ChEBI" id="CHEBI:15378"/>
        <dbReference type="ChEBI" id="CHEBI:33019"/>
        <dbReference type="ChEBI" id="CHEBI:37563"/>
        <dbReference type="ChEBI" id="CHEBI:57823"/>
        <dbReference type="ChEBI" id="CHEBI:58262"/>
        <dbReference type="EC" id="2.7.7.60"/>
    </reaction>
</comment>
<dbReference type="InterPro" id="IPR050088">
    <property type="entry name" value="IspD/TarI_cytidylyltransf_bact"/>
</dbReference>
<keyword evidence="5 7" id="KW-0548">Nucleotidyltransferase</keyword>
<name>A0A926RUC5_9BACL</name>
<keyword evidence="9" id="KW-1185">Reference proteome</keyword>
<keyword evidence="6 7" id="KW-0414">Isoprene biosynthesis</keyword>
<dbReference type="PROSITE" id="PS01295">
    <property type="entry name" value="ISPD"/>
    <property type="match status" value="1"/>
</dbReference>
<dbReference type="FunFam" id="3.90.550.10:FF:000003">
    <property type="entry name" value="2-C-methyl-D-erythritol 4-phosphate cytidylyltransferase"/>
    <property type="match status" value="1"/>
</dbReference>
<sequence>MSVGVIIPAAGTGRRMGTDLHKQYLSIEGTPILIHTLRRFASHPEIQKIIVAVHAHEQTRAAELISAYQLDHITEVHIGGTERQDSVRLSLMHLHTEWVIVHDAVRPFITQEAITSVISNVQTRGAVILAVPMKDTVKQVTADGIVSCTPDRKELWSVQTPQAFKREWLEEAHEQALNRARPATDDAMLVEEMGHPVYIVEGDYTNIKITTPEDLYYADAIIQMRRK</sequence>
<feature type="site" description="Transition state stabilizer" evidence="7">
    <location>
        <position position="15"/>
    </location>
</feature>
<reference evidence="8" key="1">
    <citation type="submission" date="2020-09" db="EMBL/GenBank/DDBJ databases">
        <title>A novel bacterium of genus Hazenella, isolated from South China Sea.</title>
        <authorList>
            <person name="Huang H."/>
            <person name="Mo K."/>
            <person name="Hu Y."/>
        </authorList>
    </citation>
    <scope>NUCLEOTIDE SEQUENCE</scope>
    <source>
        <strain evidence="8">IB182357</strain>
    </source>
</reference>
<evidence type="ECO:0000256" key="1">
    <source>
        <dbReference type="ARBA" id="ARBA00001282"/>
    </source>
</evidence>
<keyword evidence="4 7" id="KW-0808">Transferase</keyword>
<dbReference type="Pfam" id="PF01128">
    <property type="entry name" value="IspD"/>
    <property type="match status" value="1"/>
</dbReference>
<evidence type="ECO:0000256" key="5">
    <source>
        <dbReference type="ARBA" id="ARBA00022695"/>
    </source>
</evidence>
<comment type="pathway">
    <text evidence="2 7">Isoprenoid biosynthesis; isopentenyl diphosphate biosynthesis via DXP pathway; isopentenyl diphosphate from 1-deoxy-D-xylulose 5-phosphate: step 2/6.</text>
</comment>
<dbReference type="EC" id="2.7.7.60" evidence="7"/>
<dbReference type="InterPro" id="IPR029044">
    <property type="entry name" value="Nucleotide-diphossugar_trans"/>
</dbReference>
<gene>
    <name evidence="7 8" type="primary">ispD</name>
    <name evidence="8" type="ORF">IC620_08480</name>
</gene>
<evidence type="ECO:0000256" key="6">
    <source>
        <dbReference type="ARBA" id="ARBA00023229"/>
    </source>
</evidence>
<comment type="function">
    <text evidence="7">Catalyzes the formation of 4-diphosphocytidyl-2-C-methyl-D-erythritol from CTP and 2-C-methyl-D-erythritol 4-phosphate (MEP).</text>
</comment>
<evidence type="ECO:0000313" key="8">
    <source>
        <dbReference type="EMBL" id="MBD1372392.1"/>
    </source>
</evidence>
<dbReference type="CDD" id="cd02516">
    <property type="entry name" value="CDP-ME_synthetase"/>
    <property type="match status" value="1"/>
</dbReference>
<feature type="site" description="Transition state stabilizer" evidence="7">
    <location>
        <position position="22"/>
    </location>
</feature>
<dbReference type="Proteomes" id="UP000661691">
    <property type="component" value="Unassembled WGS sequence"/>
</dbReference>
<comment type="similarity">
    <text evidence="3 7">Belongs to the IspD/TarI cytidylyltransferase family. IspD subfamily.</text>
</comment>
<dbReference type="InterPro" id="IPR018294">
    <property type="entry name" value="ISPD_synthase_CS"/>
</dbReference>
<dbReference type="HAMAP" id="MF_00108">
    <property type="entry name" value="IspD"/>
    <property type="match status" value="1"/>
</dbReference>
<accession>A0A926RUC5</accession>